<evidence type="ECO:0000313" key="4">
    <source>
        <dbReference type="Proteomes" id="UP000321197"/>
    </source>
</evidence>
<dbReference type="Gene3D" id="1.20.1260.10">
    <property type="match status" value="1"/>
</dbReference>
<keyword evidence="1" id="KW-0732">Signal</keyword>
<proteinExistence type="predicted"/>
<dbReference type="InterPro" id="IPR012347">
    <property type="entry name" value="Ferritin-like"/>
</dbReference>
<evidence type="ECO:0000256" key="1">
    <source>
        <dbReference type="SAM" id="SignalP"/>
    </source>
</evidence>
<dbReference type="PANTHER" id="PTHR36933">
    <property type="entry name" value="SLL0788 PROTEIN"/>
    <property type="match status" value="1"/>
</dbReference>
<dbReference type="OrthoDB" id="8603558at2"/>
<dbReference type="PANTHER" id="PTHR36933:SF1">
    <property type="entry name" value="SLL0788 PROTEIN"/>
    <property type="match status" value="1"/>
</dbReference>
<name>A0A511R6S6_9DEIN</name>
<sequence length="193" mass="21768">MIRTIVALTLALGLALAQTDHSQHGGMAMQSMAVLEKLTGKDFDIAYMSMMIEHHKGAVEMAQAVLKVSKDARIRKAAQEIIAVQNKEIGQLTAWLKAWYGVAPSRMYMDMMKSDMKPMMDTAMMSMQAMPGHAMPVDRAFLEGMIPHHQDAIDMSDLALKKATKPELKQFAQQVMAVQRREIEQYREWLKSL</sequence>
<dbReference type="InterPro" id="IPR005183">
    <property type="entry name" value="DUF305_CopM-like"/>
</dbReference>
<evidence type="ECO:0000259" key="2">
    <source>
        <dbReference type="Pfam" id="PF03713"/>
    </source>
</evidence>
<feature type="domain" description="DUF305" evidence="2">
    <location>
        <begin position="44"/>
        <end position="190"/>
    </location>
</feature>
<feature type="signal peptide" evidence="1">
    <location>
        <begin position="1"/>
        <end position="17"/>
    </location>
</feature>
<reference evidence="3 4" key="1">
    <citation type="submission" date="2019-07" db="EMBL/GenBank/DDBJ databases">
        <title>Whole genome shotgun sequence of Meiothermus hypogaeus NBRC 106114.</title>
        <authorList>
            <person name="Hosoyama A."/>
            <person name="Uohara A."/>
            <person name="Ohji S."/>
            <person name="Ichikawa N."/>
        </authorList>
    </citation>
    <scope>NUCLEOTIDE SEQUENCE [LARGE SCALE GENOMIC DNA]</scope>
    <source>
        <strain evidence="3 4">NBRC 106114</strain>
    </source>
</reference>
<organism evidence="3 4">
    <name type="scientific">Meiothermus hypogaeus NBRC 106114</name>
    <dbReference type="NCBI Taxonomy" id="1227553"/>
    <lineage>
        <taxon>Bacteria</taxon>
        <taxon>Thermotogati</taxon>
        <taxon>Deinococcota</taxon>
        <taxon>Deinococci</taxon>
        <taxon>Thermales</taxon>
        <taxon>Thermaceae</taxon>
        <taxon>Meiothermus</taxon>
    </lineage>
</organism>
<gene>
    <name evidence="3" type="ORF">MHY01S_35040</name>
</gene>
<accession>A0A511R6S6</accession>
<dbReference type="Proteomes" id="UP000321197">
    <property type="component" value="Unassembled WGS sequence"/>
</dbReference>
<dbReference type="RefSeq" id="WP_119342517.1">
    <property type="nucleotide sequence ID" value="NZ_BJXL01000235.1"/>
</dbReference>
<dbReference type="AlphaFoldDB" id="A0A511R6S6"/>
<evidence type="ECO:0000313" key="3">
    <source>
        <dbReference type="EMBL" id="GEM85338.1"/>
    </source>
</evidence>
<comment type="caution">
    <text evidence="3">The sequence shown here is derived from an EMBL/GenBank/DDBJ whole genome shotgun (WGS) entry which is preliminary data.</text>
</comment>
<protein>
    <recommendedName>
        <fullName evidence="2">DUF305 domain-containing protein</fullName>
    </recommendedName>
</protein>
<feature type="chain" id="PRO_5021773661" description="DUF305 domain-containing protein" evidence="1">
    <location>
        <begin position="18"/>
        <end position="193"/>
    </location>
</feature>
<dbReference type="EMBL" id="BJXL01000235">
    <property type="protein sequence ID" value="GEM85338.1"/>
    <property type="molecule type" value="Genomic_DNA"/>
</dbReference>
<dbReference type="Pfam" id="PF03713">
    <property type="entry name" value="DUF305"/>
    <property type="match status" value="1"/>
</dbReference>